<proteinExistence type="inferred from homology"/>
<evidence type="ECO:0000256" key="8">
    <source>
        <dbReference type="ARBA" id="ARBA00034006"/>
    </source>
</evidence>
<keyword evidence="3" id="KW-0547">Nucleotide-binding</keyword>
<comment type="similarity">
    <text evidence="1">Belongs to the GSP E family.</text>
</comment>
<dbReference type="InterPro" id="IPR007831">
    <property type="entry name" value="T2SS_GspE_N"/>
</dbReference>
<dbReference type="Gene3D" id="3.40.50.300">
    <property type="entry name" value="P-loop containing nucleotide triphosphate hydrolases"/>
    <property type="match status" value="1"/>
</dbReference>
<evidence type="ECO:0000256" key="5">
    <source>
        <dbReference type="ARBA" id="ARBA00022927"/>
    </source>
</evidence>
<dbReference type="GO" id="GO:0015627">
    <property type="term" value="C:type II protein secretion system complex"/>
    <property type="evidence" value="ECO:0007669"/>
    <property type="project" value="InterPro"/>
</dbReference>
<dbReference type="GO" id="GO:0016887">
    <property type="term" value="F:ATP hydrolysis activity"/>
    <property type="evidence" value="ECO:0007669"/>
    <property type="project" value="TreeGrafter"/>
</dbReference>
<dbReference type="GO" id="GO:0005524">
    <property type="term" value="F:ATP binding"/>
    <property type="evidence" value="ECO:0007669"/>
    <property type="project" value="UniProtKB-KW"/>
</dbReference>
<feature type="domain" description="Bacterial type II secretion system protein E" evidence="9">
    <location>
        <begin position="342"/>
        <end position="356"/>
    </location>
</feature>
<dbReference type="EMBL" id="AP021858">
    <property type="protein sequence ID" value="BBO22513.1"/>
    <property type="molecule type" value="Genomic_DNA"/>
</dbReference>
<evidence type="ECO:0000256" key="3">
    <source>
        <dbReference type="ARBA" id="ARBA00022741"/>
    </source>
</evidence>
<evidence type="ECO:0000256" key="2">
    <source>
        <dbReference type="ARBA" id="ARBA00022448"/>
    </source>
</evidence>
<name>A0A809R4J1_9BACT</name>
<dbReference type="Pfam" id="PF05157">
    <property type="entry name" value="MshEN"/>
    <property type="match status" value="1"/>
</dbReference>
<organism evidence="10 11">
    <name type="scientific">Candidatus Nitrosymbiomonas proteolyticus</name>
    <dbReference type="NCBI Taxonomy" id="2608984"/>
    <lineage>
        <taxon>Bacteria</taxon>
        <taxon>Bacillati</taxon>
        <taxon>Armatimonadota</taxon>
        <taxon>Armatimonadota incertae sedis</taxon>
        <taxon>Candidatus Nitrosymbiomonas</taxon>
    </lineage>
</organism>
<dbReference type="GO" id="GO:0008564">
    <property type="term" value="F:protein-exporting ATPase activity"/>
    <property type="evidence" value="ECO:0007669"/>
    <property type="project" value="UniProtKB-EC"/>
</dbReference>
<dbReference type="PROSITE" id="PS00662">
    <property type="entry name" value="T2SP_E"/>
    <property type="match status" value="1"/>
</dbReference>
<dbReference type="InterPro" id="IPR037257">
    <property type="entry name" value="T2SS_E_N_sf"/>
</dbReference>
<evidence type="ECO:0000256" key="6">
    <source>
        <dbReference type="ARBA" id="ARBA00022967"/>
    </source>
</evidence>
<dbReference type="FunFam" id="3.40.50.300:FF:000398">
    <property type="entry name" value="Type IV pilus assembly ATPase PilB"/>
    <property type="match status" value="1"/>
</dbReference>
<protein>
    <recommendedName>
        <fullName evidence="7">protein-secreting ATPase</fullName>
        <ecNumber evidence="7">7.4.2.8</ecNumber>
    </recommendedName>
</protein>
<dbReference type="GO" id="GO:0015628">
    <property type="term" value="P:protein secretion by the type II secretion system"/>
    <property type="evidence" value="ECO:0007669"/>
    <property type="project" value="InterPro"/>
</dbReference>
<dbReference type="Gene3D" id="3.30.300.160">
    <property type="entry name" value="Type II secretion system, protein E, N-terminal domain"/>
    <property type="match status" value="1"/>
</dbReference>
<evidence type="ECO:0000313" key="10">
    <source>
        <dbReference type="EMBL" id="BBO22513.1"/>
    </source>
</evidence>
<dbReference type="Proteomes" id="UP000662873">
    <property type="component" value="Chromosome"/>
</dbReference>
<dbReference type="PANTHER" id="PTHR30258">
    <property type="entry name" value="TYPE II SECRETION SYSTEM PROTEIN GSPE-RELATED"/>
    <property type="match status" value="1"/>
</dbReference>
<dbReference type="PANTHER" id="PTHR30258:SF2">
    <property type="entry name" value="COMG OPERON PROTEIN 1"/>
    <property type="match status" value="1"/>
</dbReference>
<evidence type="ECO:0000256" key="7">
    <source>
        <dbReference type="ARBA" id="ARBA00024382"/>
    </source>
</evidence>
<keyword evidence="6" id="KW-1278">Translocase</keyword>
<dbReference type="Pfam" id="PF00437">
    <property type="entry name" value="T2SSE"/>
    <property type="match status" value="1"/>
</dbReference>
<dbReference type="EC" id="7.4.2.8" evidence="7"/>
<dbReference type="AlphaFoldDB" id="A0A809R4J1"/>
<evidence type="ECO:0000313" key="11">
    <source>
        <dbReference type="Proteomes" id="UP000662873"/>
    </source>
</evidence>
<keyword evidence="4" id="KW-0067">ATP-binding</keyword>
<dbReference type="GO" id="GO:0005886">
    <property type="term" value="C:plasma membrane"/>
    <property type="evidence" value="ECO:0007669"/>
    <property type="project" value="TreeGrafter"/>
</dbReference>
<gene>
    <name evidence="10" type="ORF">NPRO_01080</name>
</gene>
<dbReference type="FunFam" id="3.30.450.90:FF:000001">
    <property type="entry name" value="Type II secretion system ATPase GspE"/>
    <property type="match status" value="1"/>
</dbReference>
<sequence length="528" mass="57819">MSTFEPENPQLSNGAIETLDDPRNGLVYVDLEAIKIDPAAVDKAPGEFALKHQVLPLYVEEGILIVAVASMASLAAVDDLGILLGMPVRPVRADPSFLRVRIEERFLEGMLAGLHSDEAGPTEFDDTVDLADLQKMAAESAVVQMVNLIFAQAVRDGASDIHVEPYEREVKVRYRVDGMLRDVMKPPKRMHAALISRIKILAEMNIAERRLPQDGRIKLTIAGRAIDVRVSIVPTVFGERGVMRILDKGTAMLGLEELGMRKDQLERYRRVIEMPYGIILSTGPTGSGKSTTLYAALQEIYSPSKNILTIEDPVEYQVPGIGQIQVRANIGLSFANGLRSIVRQDPDVIMVGEIRDYETAEIAVHASLTGHLVFSTLHTNDAAGAVTRLLDMGVEPYLAASSMIGVLAQRLVRRNCPHCSEPSEEKPEALRAVGISDKEAASAKLMRGKGCDKCSGSGFRGRQGVFELLVVDEPVRRMTVEHASSSVIKDYAVKNQGMRTLLGDGKLAVLDGRTTPEEVLRVCQREEF</sequence>
<dbReference type="InterPro" id="IPR013369">
    <property type="entry name" value="T2SS_GspE"/>
</dbReference>
<dbReference type="InterPro" id="IPR001482">
    <property type="entry name" value="T2SS/T4SS_dom"/>
</dbReference>
<keyword evidence="2" id="KW-0813">Transport</keyword>
<reference evidence="10" key="1">
    <citation type="journal article" name="DNA Res.">
        <title>The physiological potential of anammox bacteria as revealed by their core genome structure.</title>
        <authorList>
            <person name="Okubo T."/>
            <person name="Toyoda A."/>
            <person name="Fukuhara K."/>
            <person name="Uchiyama I."/>
            <person name="Harigaya Y."/>
            <person name="Kuroiwa M."/>
            <person name="Suzuki T."/>
            <person name="Murakami Y."/>
            <person name="Suwa Y."/>
            <person name="Takami H."/>
        </authorList>
    </citation>
    <scope>NUCLEOTIDE SEQUENCE</scope>
    <source>
        <strain evidence="10">317325-2</strain>
    </source>
</reference>
<dbReference type="Gene3D" id="3.30.450.90">
    <property type="match status" value="1"/>
</dbReference>
<accession>A0A809R4J1</accession>
<keyword evidence="5" id="KW-0653">Protein transport</keyword>
<dbReference type="InterPro" id="IPR027417">
    <property type="entry name" value="P-loop_NTPase"/>
</dbReference>
<evidence type="ECO:0000256" key="4">
    <source>
        <dbReference type="ARBA" id="ARBA00022840"/>
    </source>
</evidence>
<comment type="catalytic activity">
    <reaction evidence="8">
        <text>ATP + H2O + cellular proteinSide 1 = ADP + phosphate + cellular proteinSide 2.</text>
        <dbReference type="EC" id="7.4.2.8"/>
    </reaction>
</comment>
<dbReference type="SUPFAM" id="SSF52540">
    <property type="entry name" value="P-loop containing nucleoside triphosphate hydrolases"/>
    <property type="match status" value="1"/>
</dbReference>
<dbReference type="CDD" id="cd01129">
    <property type="entry name" value="PulE-GspE-like"/>
    <property type="match status" value="1"/>
</dbReference>
<dbReference type="NCBIfam" id="TIGR02533">
    <property type="entry name" value="type_II_gspE"/>
    <property type="match status" value="1"/>
</dbReference>
<evidence type="ECO:0000259" key="9">
    <source>
        <dbReference type="PROSITE" id="PS00662"/>
    </source>
</evidence>
<dbReference type="SUPFAM" id="SSF160246">
    <property type="entry name" value="EspE N-terminal domain-like"/>
    <property type="match status" value="1"/>
</dbReference>
<dbReference type="KEGG" id="npy:NPRO_01080"/>
<evidence type="ECO:0000256" key="1">
    <source>
        <dbReference type="ARBA" id="ARBA00006611"/>
    </source>
</evidence>